<feature type="coiled-coil region" evidence="1">
    <location>
        <begin position="179"/>
        <end position="206"/>
    </location>
</feature>
<dbReference type="Proteomes" id="UP000030321">
    <property type="component" value="Unassembled WGS sequence"/>
</dbReference>
<keyword evidence="1" id="KW-0175">Coiled coil</keyword>
<dbReference type="RefSeq" id="WP_045360321.1">
    <property type="nucleotide sequence ID" value="NZ_BBPA01000053.1"/>
</dbReference>
<evidence type="ECO:0000313" key="2">
    <source>
        <dbReference type="EMBL" id="GAL94317.1"/>
    </source>
</evidence>
<gene>
    <name evidence="2" type="ORF">N44_02897</name>
</gene>
<reference evidence="3" key="1">
    <citation type="journal article" date="2015" name="Genome">
        <title>Whole Genome Sequence of the Non-Microcystin-Producing Microcystis aeruginosa Strain NIES-44.</title>
        <authorList>
            <person name="Okano K."/>
            <person name="Miyata N."/>
            <person name="Ozaki Y."/>
        </authorList>
    </citation>
    <scope>NUCLEOTIDE SEQUENCE [LARGE SCALE GENOMIC DNA]</scope>
    <source>
        <strain evidence="3">NIES-44</strain>
    </source>
</reference>
<feature type="coiled-coil region" evidence="1">
    <location>
        <begin position="67"/>
        <end position="122"/>
    </location>
</feature>
<dbReference type="EMBL" id="BBPA01000053">
    <property type="protein sequence ID" value="GAL94317.1"/>
    <property type="molecule type" value="Genomic_DNA"/>
</dbReference>
<protein>
    <submittedName>
        <fullName evidence="2">Uncharacterized protein</fullName>
    </submittedName>
</protein>
<evidence type="ECO:0000313" key="3">
    <source>
        <dbReference type="Proteomes" id="UP000030321"/>
    </source>
</evidence>
<dbReference type="AlphaFoldDB" id="A0A0A1VWX7"/>
<comment type="caution">
    <text evidence="2">The sequence shown here is derived from an EMBL/GenBank/DDBJ whole genome shotgun (WGS) entry which is preliminary data.</text>
</comment>
<organism evidence="2 3">
    <name type="scientific">Microcystis aeruginosa NIES-44</name>
    <dbReference type="NCBI Taxonomy" id="449439"/>
    <lineage>
        <taxon>Bacteria</taxon>
        <taxon>Bacillati</taxon>
        <taxon>Cyanobacteriota</taxon>
        <taxon>Cyanophyceae</taxon>
        <taxon>Oscillatoriophycideae</taxon>
        <taxon>Chroococcales</taxon>
        <taxon>Microcystaceae</taxon>
        <taxon>Microcystis</taxon>
    </lineage>
</organism>
<sequence>MTIKSNLALLKEQHIEIKGYLSDRLKARHLEWIVEHLDDPVAAELFQIIIQERNDRAKVNSHQSLQISRHEGKIEQLGKSNQNLYNQNVELKQEVSYWQEKVNELLQKLEQLRQDLLDFDQSEIYRLGQWLKASLSKTGQERQQALLEKELVHKDSYNLAVSDLKNTIQQQQHGITQIKERAISTVESLEKTNDKLRRQLGDIKKYIINNYGDKKWQEITRYFADDQELKQ</sequence>
<accession>A0A0A1VWX7</accession>
<evidence type="ECO:0000256" key="1">
    <source>
        <dbReference type="SAM" id="Coils"/>
    </source>
</evidence>
<proteinExistence type="predicted"/>
<name>A0A0A1VWX7_MICAE</name>